<name>A0A2G8JPI0_STIJA</name>
<dbReference type="SMART" id="SM00409">
    <property type="entry name" value="IG"/>
    <property type="match status" value="2"/>
</dbReference>
<dbReference type="STRING" id="307972.A0A2G8JPI0"/>
<sequence>MGKCTVHLTFFLVVQVVCASSVVGEGCENKQNLELYQPGIIQCSFEEGFLGVQWFNSTVKETSKIITYVRDVKDGPGFRSGNYDVWLNGSLFVRNVTVEHEGVFIVTHASSESVQVKQYNIQVQLFVKPQLEYPVIEECQDKSKICYMLYENPLELSCSVENVRPRISLIWNQRNSQRDNLLESNMTIISNSEVTFTPRSTVKIHNHSPLLSVLVCSVNENTWILKENETLVILENRSVDISHSPIRHLVELHTTMTLPCNDFNERILVWKRSTDRSEIPEVILIRVQTWKEDFNETCKKDFRLKPDGSLMLPQTELHHQGIYTCVASDYDMDHIQTIDVVIFTYPSPPYIIVEGCDHTQYCVLDVAREGNVTCSVRGIRPEVELQWRTYGNYPDLSLTELERTSTEKGGIFDISLTTNFKILSAPERGITLECFIVGQNSDVFKSSIKAARIDLNVAYDGNMGISSSWTVAVVTTIIAVLLILVLLFICLIVLKYRRNRRKIVEDEEMLPKTETHRTPEEEKFIKELKAKYKILYHSVQPLPYIRDSMYCVDNVYVDSGIERLVGQAHGHKIWKLLESHHELLKKPENCGRQIIEGDPGYGKSTLTLQLAYDWCQKVPDSPLSNVPILIYLRLRQLRGVKSIYQAIQRFILPRDSDLSEDIVESIIKNCSGALVILDGFDEYPDKDDPETDISLILRREMLQEIDVILTTRPFYLPKEFAPHTDRIRLTGFNKDIQDQYIRKAVVQGDEQASRDIILKLQRNPLLGDLCQVPLLFVLFAHMSHKNKDLKTFKSVTSFFRNVIACFHSHLMNKTIEKVTFDSKHDELNKVAFEALSGRNQLIVWDSTSLRKRLGDDFYQQYLKTGIFFEEEDLTDDQFLYKKEVRFYHKLFCEWYAAHYIADYLSQESSTSATTESQSVAELLHCLDPFELHYVYRFACGLNKTASGKIVNYLQDNLQHEKFAMMCMLEQDYKNEKIVDTITKLASTVVHVNGDDSQLHQRSTLQVLEFASAKQITIACLHLTMAFKECDGYTILLQSGLSLCPLVTLEKIHIETEKEGNEPRTISEIQLTNIFRFALRCQSVKELS</sequence>
<dbReference type="PANTHER" id="PTHR46312">
    <property type="entry name" value="NACHT DOMAIN-CONTAINING PROTEIN"/>
    <property type="match status" value="1"/>
</dbReference>
<accession>A0A2G8JPI0</accession>
<dbReference type="InterPro" id="IPR003599">
    <property type="entry name" value="Ig_sub"/>
</dbReference>
<dbReference type="Gene3D" id="2.60.40.10">
    <property type="entry name" value="Immunoglobulins"/>
    <property type="match status" value="2"/>
</dbReference>
<organism evidence="4 5">
    <name type="scientific">Stichopus japonicus</name>
    <name type="common">Sea cucumber</name>
    <dbReference type="NCBI Taxonomy" id="307972"/>
    <lineage>
        <taxon>Eukaryota</taxon>
        <taxon>Metazoa</taxon>
        <taxon>Echinodermata</taxon>
        <taxon>Eleutherozoa</taxon>
        <taxon>Echinozoa</taxon>
        <taxon>Holothuroidea</taxon>
        <taxon>Aspidochirotacea</taxon>
        <taxon>Aspidochirotida</taxon>
        <taxon>Stichopodidae</taxon>
        <taxon>Apostichopus</taxon>
    </lineage>
</organism>
<dbReference type="InterPro" id="IPR036179">
    <property type="entry name" value="Ig-like_dom_sf"/>
</dbReference>
<dbReference type="PROSITE" id="PS50837">
    <property type="entry name" value="NACHT"/>
    <property type="match status" value="1"/>
</dbReference>
<reference evidence="4 5" key="1">
    <citation type="journal article" date="2017" name="PLoS Biol.">
        <title>The sea cucumber genome provides insights into morphological evolution and visceral regeneration.</title>
        <authorList>
            <person name="Zhang X."/>
            <person name="Sun L."/>
            <person name="Yuan J."/>
            <person name="Sun Y."/>
            <person name="Gao Y."/>
            <person name="Zhang L."/>
            <person name="Li S."/>
            <person name="Dai H."/>
            <person name="Hamel J.F."/>
            <person name="Liu C."/>
            <person name="Yu Y."/>
            <person name="Liu S."/>
            <person name="Lin W."/>
            <person name="Guo K."/>
            <person name="Jin S."/>
            <person name="Xu P."/>
            <person name="Storey K.B."/>
            <person name="Huan P."/>
            <person name="Zhang T."/>
            <person name="Zhou Y."/>
            <person name="Zhang J."/>
            <person name="Lin C."/>
            <person name="Li X."/>
            <person name="Xing L."/>
            <person name="Huo D."/>
            <person name="Sun M."/>
            <person name="Wang L."/>
            <person name="Mercier A."/>
            <person name="Li F."/>
            <person name="Yang H."/>
            <person name="Xiang J."/>
        </authorList>
    </citation>
    <scope>NUCLEOTIDE SEQUENCE [LARGE SCALE GENOMIC DNA]</scope>
    <source>
        <strain evidence="4">Shaxun</strain>
        <tissue evidence="4">Muscle</tissue>
    </source>
</reference>
<dbReference type="SUPFAM" id="SSF52540">
    <property type="entry name" value="P-loop containing nucleoside triphosphate hydrolases"/>
    <property type="match status" value="1"/>
</dbReference>
<dbReference type="SMR" id="A0A2G8JPI0"/>
<keyword evidence="1" id="KW-1133">Transmembrane helix</keyword>
<evidence type="ECO:0000256" key="1">
    <source>
        <dbReference type="SAM" id="Phobius"/>
    </source>
</evidence>
<feature type="signal peptide" evidence="2">
    <location>
        <begin position="1"/>
        <end position="19"/>
    </location>
</feature>
<keyword evidence="1" id="KW-0472">Membrane</keyword>
<comment type="caution">
    <text evidence="4">The sequence shown here is derived from an EMBL/GenBank/DDBJ whole genome shotgun (WGS) entry which is preliminary data.</text>
</comment>
<dbReference type="PANTHER" id="PTHR46312:SF2">
    <property type="entry name" value="NUCLEOTIDE-BINDING OLIGOMERIZATION DOMAIN-CONTAINING PROTEIN 2-LIKE"/>
    <property type="match status" value="1"/>
</dbReference>
<dbReference type="Proteomes" id="UP000230750">
    <property type="component" value="Unassembled WGS sequence"/>
</dbReference>
<dbReference type="Pfam" id="PF05729">
    <property type="entry name" value="NACHT"/>
    <property type="match status" value="1"/>
</dbReference>
<evidence type="ECO:0000313" key="4">
    <source>
        <dbReference type="EMBL" id="PIK37657.1"/>
    </source>
</evidence>
<dbReference type="Gene3D" id="3.40.50.300">
    <property type="entry name" value="P-loop containing nucleotide triphosphate hydrolases"/>
    <property type="match status" value="1"/>
</dbReference>
<gene>
    <name evidence="4" type="ORF">BSL78_25528</name>
</gene>
<dbReference type="OrthoDB" id="120976at2759"/>
<dbReference type="EMBL" id="MRZV01001472">
    <property type="protein sequence ID" value="PIK37657.1"/>
    <property type="molecule type" value="Genomic_DNA"/>
</dbReference>
<dbReference type="AlphaFoldDB" id="A0A2G8JPI0"/>
<evidence type="ECO:0000256" key="2">
    <source>
        <dbReference type="SAM" id="SignalP"/>
    </source>
</evidence>
<evidence type="ECO:0000259" key="3">
    <source>
        <dbReference type="PROSITE" id="PS50837"/>
    </source>
</evidence>
<keyword evidence="5" id="KW-1185">Reference proteome</keyword>
<dbReference type="SUPFAM" id="SSF48726">
    <property type="entry name" value="Immunoglobulin"/>
    <property type="match status" value="1"/>
</dbReference>
<feature type="transmembrane region" description="Helical" evidence="1">
    <location>
        <begin position="469"/>
        <end position="494"/>
    </location>
</feature>
<proteinExistence type="predicted"/>
<dbReference type="InterPro" id="IPR007111">
    <property type="entry name" value="NACHT_NTPase"/>
</dbReference>
<evidence type="ECO:0000313" key="5">
    <source>
        <dbReference type="Proteomes" id="UP000230750"/>
    </source>
</evidence>
<dbReference type="InterPro" id="IPR027417">
    <property type="entry name" value="P-loop_NTPase"/>
</dbReference>
<feature type="domain" description="NACHT" evidence="3">
    <location>
        <begin position="591"/>
        <end position="713"/>
    </location>
</feature>
<keyword evidence="2" id="KW-0732">Signal</keyword>
<keyword evidence="1" id="KW-0812">Transmembrane</keyword>
<dbReference type="InterPro" id="IPR013783">
    <property type="entry name" value="Ig-like_fold"/>
</dbReference>
<protein>
    <submittedName>
        <fullName evidence="4">Putative NLR family CARD domain-containing protein 4</fullName>
    </submittedName>
</protein>
<feature type="chain" id="PRO_5013688099" evidence="2">
    <location>
        <begin position="20"/>
        <end position="1087"/>
    </location>
</feature>